<accession>A0A8S5QVV1</accession>
<proteinExistence type="predicted"/>
<name>A0A8S5QVV1_9CAUD</name>
<evidence type="ECO:0000313" key="1">
    <source>
        <dbReference type="EMBL" id="DAE22945.1"/>
    </source>
</evidence>
<organism evidence="1">
    <name type="scientific">Siphoviridae sp. ctzSN25</name>
    <dbReference type="NCBI Taxonomy" id="2826529"/>
    <lineage>
        <taxon>Viruses</taxon>
        <taxon>Duplodnaviria</taxon>
        <taxon>Heunggongvirae</taxon>
        <taxon>Uroviricota</taxon>
        <taxon>Caudoviricetes</taxon>
    </lineage>
</organism>
<dbReference type="EMBL" id="BK015743">
    <property type="protein sequence ID" value="DAE22945.1"/>
    <property type="molecule type" value="Genomic_DNA"/>
</dbReference>
<protein>
    <submittedName>
        <fullName evidence="1">Uncharacterized protein</fullName>
    </submittedName>
</protein>
<reference evidence="1" key="1">
    <citation type="journal article" date="2021" name="Proc. Natl. Acad. Sci. U.S.A.">
        <title>A Catalog of Tens of Thousands of Viruses from Human Metagenomes Reveals Hidden Associations with Chronic Diseases.</title>
        <authorList>
            <person name="Tisza M.J."/>
            <person name="Buck C.B."/>
        </authorList>
    </citation>
    <scope>NUCLEOTIDE SEQUENCE</scope>
    <source>
        <strain evidence="1">CtzSN25</strain>
    </source>
</reference>
<sequence>MNVDIEKVKLAEEPKSSPAKASDEYIKLEREFDKLTEAIKLSHSTRERKAMRARKKKIREQQNLLYYQMLYSGYIEYTQTVLGLSTPQALYKRLKKHKKK</sequence>